<evidence type="ECO:0000259" key="1">
    <source>
        <dbReference type="Pfam" id="PF00753"/>
    </source>
</evidence>
<dbReference type="EMBL" id="AFEU01000002">
    <property type="protein sequence ID" value="EIJ79964.1"/>
    <property type="molecule type" value="Genomic_DNA"/>
</dbReference>
<reference evidence="2 3" key="1">
    <citation type="journal article" date="2012" name="Appl. Environ. Microbiol.">
        <title>Genome Sequence of Thermotolerant Bacillus methanolicus: Features and Regulation Related to Methylotrophy and Production of L-Lysine and L-Glutamate from Methanol.</title>
        <authorList>
            <person name="Heggeset T.M."/>
            <person name="Krog A."/>
            <person name="Balzer S."/>
            <person name="Wentzel A."/>
            <person name="Ellingsen T.E."/>
            <person name="Brautaset T."/>
        </authorList>
    </citation>
    <scope>NUCLEOTIDE SEQUENCE [LARGE SCALE GENOMIC DNA]</scope>
    <source>
        <strain evidence="2 3">PB1</strain>
    </source>
</reference>
<dbReference type="SUPFAM" id="SSF56281">
    <property type="entry name" value="Metallo-hydrolase/oxidoreductase"/>
    <property type="match status" value="1"/>
</dbReference>
<dbReference type="Proteomes" id="UP000010523">
    <property type="component" value="Unassembled WGS sequence"/>
</dbReference>
<dbReference type="InterPro" id="IPR001279">
    <property type="entry name" value="Metallo-B-lactamas"/>
</dbReference>
<dbReference type="Gene3D" id="3.60.15.10">
    <property type="entry name" value="Ribonuclease Z/Hydroxyacylglutathione hydrolase-like"/>
    <property type="match status" value="1"/>
</dbReference>
<sequence>MLIDAGMPEQFEQILNGMNKAGVSFDKLKAVILTHQDLDTNRYIRP</sequence>
<protein>
    <submittedName>
        <fullName evidence="2">Beta-lactamase domain-containing protein</fullName>
    </submittedName>
</protein>
<dbReference type="STRING" id="997296.PB1_06362"/>
<evidence type="ECO:0000313" key="3">
    <source>
        <dbReference type="Proteomes" id="UP000010523"/>
    </source>
</evidence>
<feature type="domain" description="Metallo-beta-lactamase" evidence="1">
    <location>
        <begin position="1"/>
        <end position="39"/>
    </location>
</feature>
<keyword evidence="3" id="KW-1185">Reference proteome</keyword>
<name>I3E0E3_BACMT</name>
<dbReference type="InterPro" id="IPR036866">
    <property type="entry name" value="RibonucZ/Hydroxyglut_hydro"/>
</dbReference>
<dbReference type="RefSeq" id="WP_003351372.1">
    <property type="nucleotide sequence ID" value="NZ_AFEU01000002.1"/>
</dbReference>
<evidence type="ECO:0000313" key="2">
    <source>
        <dbReference type="EMBL" id="EIJ79964.1"/>
    </source>
</evidence>
<organism evidence="2 3">
    <name type="scientific">Bacillus methanolicus PB1</name>
    <dbReference type="NCBI Taxonomy" id="997296"/>
    <lineage>
        <taxon>Bacteria</taxon>
        <taxon>Bacillati</taxon>
        <taxon>Bacillota</taxon>
        <taxon>Bacilli</taxon>
        <taxon>Bacillales</taxon>
        <taxon>Bacillaceae</taxon>
        <taxon>Bacillus</taxon>
    </lineage>
</organism>
<comment type="caution">
    <text evidence="2">The sequence shown here is derived from an EMBL/GenBank/DDBJ whole genome shotgun (WGS) entry which is preliminary data.</text>
</comment>
<proteinExistence type="predicted"/>
<dbReference type="AlphaFoldDB" id="I3E0E3"/>
<dbReference type="Pfam" id="PF00753">
    <property type="entry name" value="Lactamase_B"/>
    <property type="match status" value="1"/>
</dbReference>
<gene>
    <name evidence="2" type="ORF">PB1_06362</name>
</gene>
<dbReference type="PATRIC" id="fig|997296.3.peg.1355"/>
<accession>I3E0E3</accession>